<dbReference type="Pfam" id="PF16868">
    <property type="entry name" value="NMT1_3"/>
    <property type="match status" value="1"/>
</dbReference>
<feature type="transmembrane region" description="Helical" evidence="1">
    <location>
        <begin position="32"/>
        <end position="51"/>
    </location>
</feature>
<reference evidence="2 3" key="1">
    <citation type="submission" date="2018-12" db="EMBL/GenBank/DDBJ databases">
        <title>Draft genome sequence of Embleya hyalina NBRC 13850T.</title>
        <authorList>
            <person name="Komaki H."/>
            <person name="Hosoyama A."/>
            <person name="Kimura A."/>
            <person name="Ichikawa N."/>
            <person name="Tamura T."/>
        </authorList>
    </citation>
    <scope>NUCLEOTIDE SEQUENCE [LARGE SCALE GENOMIC DNA]</scope>
    <source>
        <strain evidence="2 3">NBRC 13850</strain>
    </source>
</reference>
<dbReference type="NCBIfam" id="TIGR02122">
    <property type="entry name" value="TRAP_TAXI"/>
    <property type="match status" value="1"/>
</dbReference>
<evidence type="ECO:0000256" key="1">
    <source>
        <dbReference type="SAM" id="Phobius"/>
    </source>
</evidence>
<keyword evidence="1" id="KW-1133">Transmembrane helix</keyword>
<keyword evidence="1" id="KW-0472">Membrane</keyword>
<keyword evidence="1" id="KW-0812">Transmembrane</keyword>
<dbReference type="AlphaFoldDB" id="A0A401YZA0"/>
<dbReference type="PANTHER" id="PTHR42941">
    <property type="entry name" value="SLL1037 PROTEIN"/>
    <property type="match status" value="1"/>
</dbReference>
<dbReference type="Proteomes" id="UP000286931">
    <property type="component" value="Unassembled WGS sequence"/>
</dbReference>
<name>A0A401YZA0_9ACTN</name>
<dbReference type="EMBL" id="BIFH01000035">
    <property type="protein sequence ID" value="GCD99825.1"/>
    <property type="molecule type" value="Genomic_DNA"/>
</dbReference>
<protein>
    <recommendedName>
        <fullName evidence="4">C4-dicarboxylate ABC transporter substrate-binding protein</fullName>
    </recommendedName>
</protein>
<dbReference type="SUPFAM" id="SSF53850">
    <property type="entry name" value="Periplasmic binding protein-like II"/>
    <property type="match status" value="1"/>
</dbReference>
<dbReference type="Gene3D" id="3.40.190.10">
    <property type="entry name" value="Periplasmic binding protein-like II"/>
    <property type="match status" value="2"/>
</dbReference>
<dbReference type="InterPro" id="IPR011852">
    <property type="entry name" value="TRAP_TAXI"/>
</dbReference>
<accession>A0A401YZA0</accession>
<evidence type="ECO:0008006" key="4">
    <source>
        <dbReference type="Google" id="ProtNLM"/>
    </source>
</evidence>
<sequence length="343" mass="36789">MADLHGNIAAVPSLSFLPVSLRDACARRPRLVQAGVATLLLFCLVGGYLVLGKDDRRAPSGPVSLATGVPMGVYHRYGELLRPRLSADLGVRVSVDASGGSVENLRRVVAGANTFGISTADAVADLGPGDRDQLRAVARLYDDYVQLVVPVGSPVQKITDLRGRRVVVGLPGSGVELITRRLLSEVGMGDMEQAITPVRVGIGEATERLKDGTVDAFFWSGGLPTGAVSDLAEHWQVRLVQLGDLAGKLRDRYGPVYREAVVPADAYPGGTETPTIAVPNLLVTRASQDPELIRRVTETVMENREVIGREVHAAQLVDPRTAIFTDPLPLHTGALRWYRSVKP</sequence>
<gene>
    <name evidence="2" type="ORF">EHYA_07547</name>
</gene>
<keyword evidence="3" id="KW-1185">Reference proteome</keyword>
<evidence type="ECO:0000313" key="2">
    <source>
        <dbReference type="EMBL" id="GCD99825.1"/>
    </source>
</evidence>
<organism evidence="2 3">
    <name type="scientific">Embleya hyalina</name>
    <dbReference type="NCBI Taxonomy" id="516124"/>
    <lineage>
        <taxon>Bacteria</taxon>
        <taxon>Bacillati</taxon>
        <taxon>Actinomycetota</taxon>
        <taxon>Actinomycetes</taxon>
        <taxon>Kitasatosporales</taxon>
        <taxon>Streptomycetaceae</taxon>
        <taxon>Embleya</taxon>
    </lineage>
</organism>
<proteinExistence type="predicted"/>
<dbReference type="PANTHER" id="PTHR42941:SF1">
    <property type="entry name" value="SLL1037 PROTEIN"/>
    <property type="match status" value="1"/>
</dbReference>
<comment type="caution">
    <text evidence="2">The sequence shown here is derived from an EMBL/GenBank/DDBJ whole genome shotgun (WGS) entry which is preliminary data.</text>
</comment>
<evidence type="ECO:0000313" key="3">
    <source>
        <dbReference type="Proteomes" id="UP000286931"/>
    </source>
</evidence>